<dbReference type="AlphaFoldDB" id="A0A1B7HP96"/>
<evidence type="ECO:0000313" key="2">
    <source>
        <dbReference type="Proteomes" id="UP000078504"/>
    </source>
</evidence>
<reference evidence="1 2" key="1">
    <citation type="submission" date="2016-04" db="EMBL/GenBank/DDBJ databases">
        <title>ATOL: Assembling a taxonomically balanced genome-scale reconstruction of the evolutionary history of the Enterobacteriaceae.</title>
        <authorList>
            <person name="Plunkett G.III."/>
            <person name="Neeno-Eckwall E.C."/>
            <person name="Glasner J.D."/>
            <person name="Perna N.T."/>
        </authorList>
    </citation>
    <scope>NUCLEOTIDE SEQUENCE [LARGE SCALE GENOMIC DNA]</scope>
    <source>
        <strain evidence="1 2">ATCC 51604</strain>
    </source>
</reference>
<gene>
    <name evidence="1" type="ORF">M977_04124</name>
</gene>
<evidence type="ECO:0000313" key="1">
    <source>
        <dbReference type="EMBL" id="OAT17462.1"/>
    </source>
</evidence>
<dbReference type="Proteomes" id="UP000078504">
    <property type="component" value="Unassembled WGS sequence"/>
</dbReference>
<protein>
    <submittedName>
        <fullName evidence="1">Uncharacterized protein</fullName>
    </submittedName>
</protein>
<dbReference type="PATRIC" id="fig|1354253.4.peg.4225"/>
<organism evidence="1 2">
    <name type="scientific">Buttiauxella gaviniae ATCC 51604</name>
    <dbReference type="NCBI Taxonomy" id="1354253"/>
    <lineage>
        <taxon>Bacteria</taxon>
        <taxon>Pseudomonadati</taxon>
        <taxon>Pseudomonadota</taxon>
        <taxon>Gammaproteobacteria</taxon>
        <taxon>Enterobacterales</taxon>
        <taxon>Enterobacteriaceae</taxon>
        <taxon>Buttiauxella</taxon>
    </lineage>
</organism>
<proteinExistence type="predicted"/>
<name>A0A1B7HP96_9ENTR</name>
<accession>A0A1B7HP96</accession>
<dbReference type="RefSeq" id="WP_157092098.1">
    <property type="nucleotide sequence ID" value="NZ_LXEP01000038.1"/>
</dbReference>
<sequence>MKVNEELPATGYAVIRCQDCAVVARFDCFPDKGRILMYRNMDVYSFMPLSDKQIIISPESHKELISA</sequence>
<dbReference type="EMBL" id="LXEP01000038">
    <property type="protein sequence ID" value="OAT17462.1"/>
    <property type="molecule type" value="Genomic_DNA"/>
</dbReference>
<comment type="caution">
    <text evidence="1">The sequence shown here is derived from an EMBL/GenBank/DDBJ whole genome shotgun (WGS) entry which is preliminary data.</text>
</comment>